<evidence type="ECO:0000313" key="1">
    <source>
        <dbReference type="EMBL" id="CAI8027610.1"/>
    </source>
</evidence>
<protein>
    <submittedName>
        <fullName evidence="1">Uncharacterized protein</fullName>
    </submittedName>
</protein>
<dbReference type="AlphaFoldDB" id="A0AA35WUY5"/>
<sequence length="89" mass="10387">MCPILILILSFMFLYSVRVFHSLLHYCLCSLSLLIPTTCLHYHYQHSCSLYLSCYSVHSSSSCLLHSCHRVFLHLLHYCHSCYSSPLRC</sequence>
<proteinExistence type="predicted"/>
<gene>
    <name evidence="1" type="ORF">GBAR_LOCUS15757</name>
</gene>
<comment type="caution">
    <text evidence="1">The sequence shown here is derived from an EMBL/GenBank/DDBJ whole genome shotgun (WGS) entry which is preliminary data.</text>
</comment>
<name>A0AA35WUY5_GEOBA</name>
<reference evidence="1" key="1">
    <citation type="submission" date="2023-03" db="EMBL/GenBank/DDBJ databases">
        <authorList>
            <person name="Steffen K."/>
            <person name="Cardenas P."/>
        </authorList>
    </citation>
    <scope>NUCLEOTIDE SEQUENCE</scope>
</reference>
<organism evidence="1 2">
    <name type="scientific">Geodia barretti</name>
    <name type="common">Barrett's horny sponge</name>
    <dbReference type="NCBI Taxonomy" id="519541"/>
    <lineage>
        <taxon>Eukaryota</taxon>
        <taxon>Metazoa</taxon>
        <taxon>Porifera</taxon>
        <taxon>Demospongiae</taxon>
        <taxon>Heteroscleromorpha</taxon>
        <taxon>Tetractinellida</taxon>
        <taxon>Astrophorina</taxon>
        <taxon>Geodiidae</taxon>
        <taxon>Geodia</taxon>
    </lineage>
</organism>
<accession>A0AA35WUY5</accession>
<dbReference type="Proteomes" id="UP001174909">
    <property type="component" value="Unassembled WGS sequence"/>
</dbReference>
<dbReference type="EMBL" id="CASHTH010002289">
    <property type="protein sequence ID" value="CAI8027610.1"/>
    <property type="molecule type" value="Genomic_DNA"/>
</dbReference>
<evidence type="ECO:0000313" key="2">
    <source>
        <dbReference type="Proteomes" id="UP001174909"/>
    </source>
</evidence>
<keyword evidence="2" id="KW-1185">Reference proteome</keyword>